<name>A0ABW7EII5_9BURK</name>
<dbReference type="Proteomes" id="UP001606300">
    <property type="component" value="Unassembled WGS sequence"/>
</dbReference>
<protein>
    <recommendedName>
        <fullName evidence="3">Glycosyl transferase family 2</fullName>
    </recommendedName>
</protein>
<organism evidence="1 2">
    <name type="scientific">Pelomonas dachongensis</name>
    <dbReference type="NCBI Taxonomy" id="3299029"/>
    <lineage>
        <taxon>Bacteria</taxon>
        <taxon>Pseudomonadati</taxon>
        <taxon>Pseudomonadota</taxon>
        <taxon>Betaproteobacteria</taxon>
        <taxon>Burkholderiales</taxon>
        <taxon>Sphaerotilaceae</taxon>
        <taxon>Roseateles</taxon>
    </lineage>
</organism>
<evidence type="ECO:0000313" key="2">
    <source>
        <dbReference type="Proteomes" id="UP001606300"/>
    </source>
</evidence>
<accession>A0ABW7EII5</accession>
<dbReference type="EMBL" id="JBIGHY010000002">
    <property type="protein sequence ID" value="MFG6413232.1"/>
    <property type="molecule type" value="Genomic_DNA"/>
</dbReference>
<reference evidence="1 2" key="1">
    <citation type="submission" date="2024-09" db="EMBL/GenBank/DDBJ databases">
        <title>Novel species of the genus Pelomonas and Roseateles isolated from streams.</title>
        <authorList>
            <person name="Lu H."/>
        </authorList>
    </citation>
    <scope>NUCLEOTIDE SEQUENCE [LARGE SCALE GENOMIC DNA]</scope>
    <source>
        <strain evidence="1 2">DC23W</strain>
    </source>
</reference>
<sequence length="42" mass="4740">MSTADARPWLSVLMPVNNAEGDVKRMLKERAQGHLMACDWNP</sequence>
<dbReference type="RefSeq" id="WP_394469324.1">
    <property type="nucleotide sequence ID" value="NZ_JBIGHY010000002.1"/>
</dbReference>
<comment type="caution">
    <text evidence="1">The sequence shown here is derived from an EMBL/GenBank/DDBJ whole genome shotgun (WGS) entry which is preliminary data.</text>
</comment>
<evidence type="ECO:0000313" key="1">
    <source>
        <dbReference type="EMBL" id="MFG6413232.1"/>
    </source>
</evidence>
<gene>
    <name evidence="1" type="ORF">ACG02S_04895</name>
</gene>
<evidence type="ECO:0008006" key="3">
    <source>
        <dbReference type="Google" id="ProtNLM"/>
    </source>
</evidence>
<proteinExistence type="predicted"/>
<keyword evidence="2" id="KW-1185">Reference proteome</keyword>